<dbReference type="VEuPathDB" id="FungiDB:AMAG_16457"/>
<dbReference type="GO" id="GO:0006406">
    <property type="term" value="P:mRNA export from nucleus"/>
    <property type="evidence" value="ECO:0007669"/>
    <property type="project" value="TreeGrafter"/>
</dbReference>
<dbReference type="OrthoDB" id="264795at2759"/>
<dbReference type="InterPro" id="IPR045107">
    <property type="entry name" value="SAC3/GANP/THP3"/>
</dbReference>
<dbReference type="EMBL" id="GG745382">
    <property type="protein sequence ID" value="KNE72699.1"/>
    <property type="molecule type" value="Genomic_DNA"/>
</dbReference>
<dbReference type="OMA" id="ANECREF"/>
<dbReference type="InterPro" id="IPR005062">
    <property type="entry name" value="SAC3/GANP/THP3_conserved"/>
</dbReference>
<protein>
    <recommendedName>
        <fullName evidence="2">SAC3/GANP/THP3 conserved domain-containing protein</fullName>
    </recommendedName>
</protein>
<feature type="compositionally biased region" description="Pro residues" evidence="1">
    <location>
        <begin position="691"/>
        <end position="707"/>
    </location>
</feature>
<organism evidence="3 4">
    <name type="scientific">Allomyces macrogynus (strain ATCC 38327)</name>
    <name type="common">Allomyces javanicus var. macrogynus</name>
    <dbReference type="NCBI Taxonomy" id="578462"/>
    <lineage>
        <taxon>Eukaryota</taxon>
        <taxon>Fungi</taxon>
        <taxon>Fungi incertae sedis</taxon>
        <taxon>Blastocladiomycota</taxon>
        <taxon>Blastocladiomycetes</taxon>
        <taxon>Blastocladiales</taxon>
        <taxon>Blastocladiaceae</taxon>
        <taxon>Allomyces</taxon>
    </lineage>
</organism>
<feature type="domain" description="SAC3/GANP/THP3 conserved" evidence="2">
    <location>
        <begin position="61"/>
        <end position="350"/>
    </location>
</feature>
<feature type="region of interest" description="Disordered" evidence="1">
    <location>
        <begin position="563"/>
        <end position="583"/>
    </location>
</feature>
<dbReference type="PANTHER" id="PTHR12436:SF3">
    <property type="entry name" value="GERMINAL-CENTER ASSOCIATED NUCLEAR PROTEIN"/>
    <property type="match status" value="1"/>
</dbReference>
<accession>A0A0L0TDP0</accession>
<dbReference type="AlphaFoldDB" id="A0A0L0TDP0"/>
<proteinExistence type="predicted"/>
<feature type="region of interest" description="Disordered" evidence="1">
    <location>
        <begin position="754"/>
        <end position="785"/>
    </location>
</feature>
<feature type="compositionally biased region" description="Pro residues" evidence="1">
    <location>
        <begin position="569"/>
        <end position="581"/>
    </location>
</feature>
<evidence type="ECO:0000259" key="2">
    <source>
        <dbReference type="Pfam" id="PF03399"/>
    </source>
</evidence>
<dbReference type="GO" id="GO:0005737">
    <property type="term" value="C:cytoplasm"/>
    <property type="evidence" value="ECO:0007669"/>
    <property type="project" value="TreeGrafter"/>
</dbReference>
<dbReference type="GO" id="GO:0070390">
    <property type="term" value="C:transcription export complex 2"/>
    <property type="evidence" value="ECO:0007669"/>
    <property type="project" value="TreeGrafter"/>
</dbReference>
<evidence type="ECO:0000313" key="3">
    <source>
        <dbReference type="EMBL" id="KNE72699.1"/>
    </source>
</evidence>
<dbReference type="Proteomes" id="UP000054350">
    <property type="component" value="Unassembled WGS sequence"/>
</dbReference>
<evidence type="ECO:0000313" key="4">
    <source>
        <dbReference type="Proteomes" id="UP000054350"/>
    </source>
</evidence>
<dbReference type="STRING" id="578462.A0A0L0TDP0"/>
<reference evidence="4" key="2">
    <citation type="submission" date="2009-11" db="EMBL/GenBank/DDBJ databases">
        <title>The Genome Sequence of Allomyces macrogynus strain ATCC 38327.</title>
        <authorList>
            <consortium name="The Broad Institute Genome Sequencing Platform"/>
            <person name="Russ C."/>
            <person name="Cuomo C."/>
            <person name="Shea T."/>
            <person name="Young S.K."/>
            <person name="Zeng Q."/>
            <person name="Koehrsen M."/>
            <person name="Haas B."/>
            <person name="Borodovsky M."/>
            <person name="Guigo R."/>
            <person name="Alvarado L."/>
            <person name="Berlin A."/>
            <person name="Borenstein D."/>
            <person name="Chen Z."/>
            <person name="Engels R."/>
            <person name="Freedman E."/>
            <person name="Gellesch M."/>
            <person name="Goldberg J."/>
            <person name="Griggs A."/>
            <person name="Gujja S."/>
            <person name="Heiman D."/>
            <person name="Hepburn T."/>
            <person name="Howarth C."/>
            <person name="Jen D."/>
            <person name="Larson L."/>
            <person name="Lewis B."/>
            <person name="Mehta T."/>
            <person name="Park D."/>
            <person name="Pearson M."/>
            <person name="Roberts A."/>
            <person name="Saif S."/>
            <person name="Shenoy N."/>
            <person name="Sisk P."/>
            <person name="Stolte C."/>
            <person name="Sykes S."/>
            <person name="Walk T."/>
            <person name="White J."/>
            <person name="Yandava C."/>
            <person name="Burger G."/>
            <person name="Gray M.W."/>
            <person name="Holland P.W.H."/>
            <person name="King N."/>
            <person name="Lang F.B.F."/>
            <person name="Roger A.J."/>
            <person name="Ruiz-Trillo I."/>
            <person name="Lander E."/>
            <person name="Nusbaum C."/>
        </authorList>
    </citation>
    <scope>NUCLEOTIDE SEQUENCE [LARGE SCALE GENOMIC DNA]</scope>
    <source>
        <strain evidence="4">ATCC 38327</strain>
    </source>
</reference>
<dbReference type="Gene3D" id="1.25.40.990">
    <property type="match status" value="1"/>
</dbReference>
<keyword evidence="4" id="KW-1185">Reference proteome</keyword>
<name>A0A0L0TDP0_ALLM3</name>
<gene>
    <name evidence="3" type="ORF">AMAG_16457</name>
</gene>
<evidence type="ECO:0000256" key="1">
    <source>
        <dbReference type="SAM" id="MobiDB-lite"/>
    </source>
</evidence>
<reference evidence="3 4" key="1">
    <citation type="submission" date="2009-11" db="EMBL/GenBank/DDBJ databases">
        <title>Annotation of Allomyces macrogynus ATCC 38327.</title>
        <authorList>
            <consortium name="The Broad Institute Genome Sequencing Platform"/>
            <person name="Russ C."/>
            <person name="Cuomo C."/>
            <person name="Burger G."/>
            <person name="Gray M.W."/>
            <person name="Holland P.W.H."/>
            <person name="King N."/>
            <person name="Lang F.B.F."/>
            <person name="Roger A.J."/>
            <person name="Ruiz-Trillo I."/>
            <person name="Young S.K."/>
            <person name="Zeng Q."/>
            <person name="Gargeya S."/>
            <person name="Fitzgerald M."/>
            <person name="Haas B."/>
            <person name="Abouelleil A."/>
            <person name="Alvarado L."/>
            <person name="Arachchi H.M."/>
            <person name="Berlin A."/>
            <person name="Chapman S.B."/>
            <person name="Gearin G."/>
            <person name="Goldberg J."/>
            <person name="Griggs A."/>
            <person name="Gujja S."/>
            <person name="Hansen M."/>
            <person name="Heiman D."/>
            <person name="Howarth C."/>
            <person name="Larimer J."/>
            <person name="Lui A."/>
            <person name="MacDonald P.J.P."/>
            <person name="McCowen C."/>
            <person name="Montmayeur A."/>
            <person name="Murphy C."/>
            <person name="Neiman D."/>
            <person name="Pearson M."/>
            <person name="Priest M."/>
            <person name="Roberts A."/>
            <person name="Saif S."/>
            <person name="Shea T."/>
            <person name="Sisk P."/>
            <person name="Stolte C."/>
            <person name="Sykes S."/>
            <person name="Wortman J."/>
            <person name="Nusbaum C."/>
            <person name="Birren B."/>
        </authorList>
    </citation>
    <scope>NUCLEOTIDE SEQUENCE [LARGE SCALE GENOMIC DNA]</scope>
    <source>
        <strain evidence="3 4">ATCC 38327</strain>
    </source>
</reference>
<dbReference type="eggNOG" id="KOG1860">
    <property type="taxonomic scope" value="Eukaryota"/>
</dbReference>
<sequence length="1068" mass="113422">MLDSGFDSAHFQLWGRPVAHPLLNRPPLPLKAARTRYEAEEAEVKRSLNDAYMQGMCMAKCSRFEYLERVLQNTCDPWELGADGKPDYNLFVKSFTRSSAGTVQHPDDLRPPEALKLSHEYLLSLIETHSFHATYKFVYDRFRAICRDRTTQHLHLPELATIYEQIIRFYLLAVFLEPEGLVRALELKDLSGVLSDLIYMYSLGVASEHEAEFQCYQVLLYFTDRAKRDALLLKYAESTDPYVRATKQLCLHMAAPSERGPGTPISTYDYARMIKMLKNDLVPLGIALVVTLHLDRLRRDALKDMMLSGFHPNGRAVQTRIDLVTLTRILQFKDANECREFLNVFAIPVQEGEDDGSEAAIELSRAYAPLLDVAIDIKEPVATKKHPSFLDARVDLGKGFDVVQFFRTGEERTRQVLVAPPQGHGIGTAAAAAAAAAAATPAGGAAPTGTTATPGSAFVPPPAVSVAPPASATLAPSASGPAAPAAASPFAVPNLFAQSAATAPATVAAPPFVVPAPFGQPAPPPPSTAVSVPSPAAAMPVPPSAFTGFSLALAPTATTAAPTASSFAVPPPPAATSPPRSPFAIPAANASPVTNGFQVSAPATSAPSFMTAAATTEPTPATTTTSFAVPASPPTNGVTASVSPAPAPPSTFSFVLPAAPLAATAASQPASLNGFAGPLFGTSASAVPPLTAPAPVPLPTPPAPTPSPAATSKLADSSTQTDLPPIRIAAPTLDDHFRLGNCWLPTKNPEVFPNHRGSAIPDRSNHWSKRAKRSNDAHAAAPSAVDDPAVAAWTRRRIQRAVLRHWKRAARAARLDRAPRLSATDLAAIFSDANARAGLARGAQYRVAAPDLVAAVIRAVADPAWTDLARAVVRLQAVQRDVYSPWIVLAAANHIVQAFRDLVALVATAWNALGAHIEAVQSRKPGLPREWTTAHVPDLVPTEQSLPPAAARVLCIQYLKSAARGAIEASNVPDRDALARAVTALPGYNLTVPFGYALLPWLRAVWEGNVTAHPVVVAAREVGDVLVPGRVLVEVGKGVEQRAVAFLGWMYSSMEVVLGKVREEPVVE</sequence>
<dbReference type="PANTHER" id="PTHR12436">
    <property type="entry name" value="80 KDA MCM3-ASSOCIATED PROTEIN"/>
    <property type="match status" value="1"/>
</dbReference>
<feature type="region of interest" description="Disordered" evidence="1">
    <location>
        <begin position="691"/>
        <end position="725"/>
    </location>
</feature>
<dbReference type="Pfam" id="PF03399">
    <property type="entry name" value="SAC3_GANP"/>
    <property type="match status" value="1"/>
</dbReference>